<accession>A0A5A7SEL9</accession>
<dbReference type="RefSeq" id="WP_149428313.1">
    <property type="nucleotide sequence ID" value="NZ_VLNY01000001.1"/>
</dbReference>
<protein>
    <recommendedName>
        <fullName evidence="1">DUF7683 domain-containing protein</fullName>
    </recommendedName>
</protein>
<sequence>MYLEVFDRASEQLVSDYLIEGIELAALKELIKIDPAIEQYGCDVSIDDVPIIAAYVSDPVVVNLGFLYQIDFYREQ</sequence>
<evidence type="ECO:0000313" key="2">
    <source>
        <dbReference type="EMBL" id="KAA0024538.1"/>
    </source>
</evidence>
<evidence type="ECO:0000313" key="3">
    <source>
        <dbReference type="Proteomes" id="UP000322244"/>
    </source>
</evidence>
<name>A0A5A7SEL9_9NOCA</name>
<dbReference type="AlphaFoldDB" id="A0A5A7SEL9"/>
<organism evidence="2 3">
    <name type="scientific">Antrihabitans cavernicola</name>
    <dbReference type="NCBI Taxonomy" id="2495913"/>
    <lineage>
        <taxon>Bacteria</taxon>
        <taxon>Bacillati</taxon>
        <taxon>Actinomycetota</taxon>
        <taxon>Actinomycetes</taxon>
        <taxon>Mycobacteriales</taxon>
        <taxon>Nocardiaceae</taxon>
        <taxon>Antrihabitans</taxon>
    </lineage>
</organism>
<reference evidence="2 3" key="1">
    <citation type="submission" date="2019-07" db="EMBL/GenBank/DDBJ databases">
        <title>Rhodococcus cavernicolus sp. nov., isolated from a cave.</title>
        <authorList>
            <person name="Lee S.D."/>
        </authorList>
    </citation>
    <scope>NUCLEOTIDE SEQUENCE [LARGE SCALE GENOMIC DNA]</scope>
    <source>
        <strain evidence="2 3">C1-24</strain>
    </source>
</reference>
<feature type="domain" description="DUF7683" evidence="1">
    <location>
        <begin position="2"/>
        <end position="59"/>
    </location>
</feature>
<evidence type="ECO:0000259" key="1">
    <source>
        <dbReference type="Pfam" id="PF24731"/>
    </source>
</evidence>
<keyword evidence="3" id="KW-1185">Reference proteome</keyword>
<dbReference type="Proteomes" id="UP000322244">
    <property type="component" value="Unassembled WGS sequence"/>
</dbReference>
<dbReference type="EMBL" id="VLNY01000001">
    <property type="protein sequence ID" value="KAA0024538.1"/>
    <property type="molecule type" value="Genomic_DNA"/>
</dbReference>
<gene>
    <name evidence="2" type="ORF">FOY51_00820</name>
</gene>
<comment type="caution">
    <text evidence="2">The sequence shown here is derived from an EMBL/GenBank/DDBJ whole genome shotgun (WGS) entry which is preliminary data.</text>
</comment>
<dbReference type="InterPro" id="IPR056100">
    <property type="entry name" value="DUF7683"/>
</dbReference>
<proteinExistence type="predicted"/>
<dbReference type="Pfam" id="PF24731">
    <property type="entry name" value="DUF7683"/>
    <property type="match status" value="1"/>
</dbReference>